<evidence type="ECO:0000313" key="1">
    <source>
        <dbReference type="EMBL" id="WPU64712.1"/>
    </source>
</evidence>
<organism evidence="1 2">
    <name type="scientific">Peredibacter starrii</name>
    <dbReference type="NCBI Taxonomy" id="28202"/>
    <lineage>
        <taxon>Bacteria</taxon>
        <taxon>Pseudomonadati</taxon>
        <taxon>Bdellovibrionota</taxon>
        <taxon>Bacteriovoracia</taxon>
        <taxon>Bacteriovoracales</taxon>
        <taxon>Bacteriovoracaceae</taxon>
        <taxon>Peredibacter</taxon>
    </lineage>
</organism>
<sequence length="69" mass="7910">MSDIDFKFESFEEYFGGAEQVKKTMDECKVCGSKLLLSHMPDYKNLLVQETARCMDCGCGNRRVIHVLN</sequence>
<protein>
    <submittedName>
        <fullName evidence="1">Uncharacterized protein</fullName>
    </submittedName>
</protein>
<dbReference type="KEGG" id="psti:SOO65_18620"/>
<dbReference type="RefSeq" id="WP_321394013.1">
    <property type="nucleotide sequence ID" value="NZ_CP139487.1"/>
</dbReference>
<name>A0AAX4HNH2_9BACT</name>
<dbReference type="EMBL" id="CP139487">
    <property type="protein sequence ID" value="WPU64712.1"/>
    <property type="molecule type" value="Genomic_DNA"/>
</dbReference>
<dbReference type="AlphaFoldDB" id="A0AAX4HNH2"/>
<keyword evidence="2" id="KW-1185">Reference proteome</keyword>
<proteinExistence type="predicted"/>
<evidence type="ECO:0000313" key="2">
    <source>
        <dbReference type="Proteomes" id="UP001324634"/>
    </source>
</evidence>
<reference evidence="1 2" key="1">
    <citation type="submission" date="2023-11" db="EMBL/GenBank/DDBJ databases">
        <title>Peredibacter starrii A3.12.</title>
        <authorList>
            <person name="Mitchell R.J."/>
        </authorList>
    </citation>
    <scope>NUCLEOTIDE SEQUENCE [LARGE SCALE GENOMIC DNA]</scope>
    <source>
        <strain evidence="1 2">A3.12</strain>
    </source>
</reference>
<dbReference type="Proteomes" id="UP001324634">
    <property type="component" value="Chromosome"/>
</dbReference>
<accession>A0AAX4HNH2</accession>
<gene>
    <name evidence="1" type="ORF">SOO65_18620</name>
</gene>